<sequence length="66" mass="7523">MNSQVKHNDLHHVSVELTAEEALALTGVRFNGNPKVKAAARQKVRDAFEKTFDFSHQDKVDYELLK</sequence>
<evidence type="ECO:0000313" key="1">
    <source>
        <dbReference type="EMBL" id="KOY16923.1"/>
    </source>
</evidence>
<dbReference type="OrthoDB" id="2632973at2"/>
<comment type="caution">
    <text evidence="1">The sequence shown here is derived from an EMBL/GenBank/DDBJ whole genome shotgun (WGS) entry which is preliminary data.</text>
</comment>
<accession>A0A0M9BQF9</accession>
<dbReference type="PATRIC" id="fig|1705561.3.peg.1568"/>
<dbReference type="EMBL" id="LITU01000050">
    <property type="protein sequence ID" value="KOY16923.1"/>
    <property type="molecule type" value="Genomic_DNA"/>
</dbReference>
<organism evidence="1 2">
    <name type="scientific">Paenibacillus xylanivorans</name>
    <dbReference type="NCBI Taxonomy" id="1705561"/>
    <lineage>
        <taxon>Bacteria</taxon>
        <taxon>Bacillati</taxon>
        <taxon>Bacillota</taxon>
        <taxon>Bacilli</taxon>
        <taxon>Bacillales</taxon>
        <taxon>Paenibacillaceae</taxon>
        <taxon>Paenibacillus</taxon>
    </lineage>
</organism>
<dbReference type="RefSeq" id="WP_053780411.1">
    <property type="nucleotide sequence ID" value="NZ_LITU01000050.1"/>
</dbReference>
<reference evidence="1 2" key="1">
    <citation type="submission" date="2015-08" db="EMBL/GenBank/DDBJ databases">
        <title>Draft genome sequence of cellulolytic and xylanolytic Paenibacillus sp. A59, isolated from a decaying forest soil from Patagonia, Argentina.</title>
        <authorList>
            <person name="Ghio S."/>
            <person name="Caceres A.M."/>
            <person name="Talia P."/>
            <person name="Grasso D."/>
            <person name="Campos E."/>
        </authorList>
    </citation>
    <scope>NUCLEOTIDE SEQUENCE [LARGE SCALE GENOMIC DNA]</scope>
    <source>
        <strain evidence="1 2">A59</strain>
    </source>
</reference>
<protein>
    <submittedName>
        <fullName evidence="1">Uncharacterized protein</fullName>
    </submittedName>
</protein>
<evidence type="ECO:0000313" key="2">
    <source>
        <dbReference type="Proteomes" id="UP000037688"/>
    </source>
</evidence>
<gene>
    <name evidence="1" type="ORF">AMS66_08655</name>
</gene>
<name>A0A0M9BQF9_9BACL</name>
<keyword evidence="2" id="KW-1185">Reference proteome</keyword>
<proteinExistence type="predicted"/>
<dbReference type="AlphaFoldDB" id="A0A0M9BQF9"/>
<dbReference type="Proteomes" id="UP000037688">
    <property type="component" value="Unassembled WGS sequence"/>
</dbReference>